<dbReference type="PANTHER" id="PTHR43877">
    <property type="entry name" value="AMINOALKYLPHOSPHONATE N-ACETYLTRANSFERASE-RELATED-RELATED"/>
    <property type="match status" value="1"/>
</dbReference>
<feature type="domain" description="N-acetyltransferase" evidence="3">
    <location>
        <begin position="9"/>
        <end position="171"/>
    </location>
</feature>
<dbReference type="CDD" id="cd04301">
    <property type="entry name" value="NAT_SF"/>
    <property type="match status" value="1"/>
</dbReference>
<protein>
    <recommendedName>
        <fullName evidence="3">N-acetyltransferase domain-containing protein</fullName>
    </recommendedName>
</protein>
<dbReference type="PANTHER" id="PTHR43877:SF2">
    <property type="entry name" value="AMINOALKYLPHOSPHONATE N-ACETYLTRANSFERASE-RELATED"/>
    <property type="match status" value="1"/>
</dbReference>
<dbReference type="Pfam" id="PF00583">
    <property type="entry name" value="Acetyltransf_1"/>
    <property type="match status" value="1"/>
</dbReference>
<name>A0A161JXB2_9GAMM</name>
<accession>A0A161JXB2</accession>
<dbReference type="AlphaFoldDB" id="A0A161JXB2"/>
<dbReference type="InterPro" id="IPR000182">
    <property type="entry name" value="GNAT_dom"/>
</dbReference>
<dbReference type="PROSITE" id="PS51186">
    <property type="entry name" value="GNAT"/>
    <property type="match status" value="1"/>
</dbReference>
<dbReference type="SUPFAM" id="SSF55729">
    <property type="entry name" value="Acyl-CoA N-acyltransferases (Nat)"/>
    <property type="match status" value="1"/>
</dbReference>
<gene>
    <name evidence="4" type="ORF">ATSB10_17610</name>
</gene>
<dbReference type="Gene3D" id="3.40.630.30">
    <property type="match status" value="1"/>
</dbReference>
<dbReference type="PATRIC" id="fig|445710.3.peg.1756"/>
<organism evidence="4 5">
    <name type="scientific">Dyella thiooxydans</name>
    <dbReference type="NCBI Taxonomy" id="445710"/>
    <lineage>
        <taxon>Bacteria</taxon>
        <taxon>Pseudomonadati</taxon>
        <taxon>Pseudomonadota</taxon>
        <taxon>Gammaproteobacteria</taxon>
        <taxon>Lysobacterales</taxon>
        <taxon>Rhodanobacteraceae</taxon>
        <taxon>Dyella</taxon>
    </lineage>
</organism>
<sequence>MIMRSSPVPTFRAATAADIPAVVALVESAYRGESGLRGWTTESHLLDGQRTDARDVGEAIARPDSLVLLAELDGALVSCCHLEKQDGAAYFGMFAVDPSRQTGGIGKQVIAEAERVARERWGVDRMRMTVIVQREELIAFYERRGYARTGQSKPFPYGDERFGIPRRDDLRFEVLEKPLAEVLA</sequence>
<keyword evidence="1" id="KW-0808">Transferase</keyword>
<dbReference type="InterPro" id="IPR050832">
    <property type="entry name" value="Bact_Acetyltransf"/>
</dbReference>
<evidence type="ECO:0000256" key="2">
    <source>
        <dbReference type="ARBA" id="ARBA00023315"/>
    </source>
</evidence>
<dbReference type="Proteomes" id="UP000077255">
    <property type="component" value="Chromosome"/>
</dbReference>
<proteinExistence type="predicted"/>
<evidence type="ECO:0000313" key="4">
    <source>
        <dbReference type="EMBL" id="AND69215.1"/>
    </source>
</evidence>
<evidence type="ECO:0000313" key="5">
    <source>
        <dbReference type="Proteomes" id="UP000077255"/>
    </source>
</evidence>
<keyword evidence="5" id="KW-1185">Reference proteome</keyword>
<evidence type="ECO:0000259" key="3">
    <source>
        <dbReference type="PROSITE" id="PS51186"/>
    </source>
</evidence>
<dbReference type="STRING" id="445710.ATSB10_17610"/>
<dbReference type="RefSeq" id="WP_083966151.1">
    <property type="nucleotide sequence ID" value="NZ_CP014841.1"/>
</dbReference>
<reference evidence="4 5" key="1">
    <citation type="submission" date="2016-02" db="EMBL/GenBank/DDBJ databases">
        <title>Complete genome sequencing and analysis of ATSB10, Dyella thiooxydans isolated from rhizosphere soil of sunflower (Helianthus annuus L.).</title>
        <authorList>
            <person name="Lee Y."/>
            <person name="Hwangbo K."/>
            <person name="Chung H."/>
            <person name="Yoo J."/>
            <person name="Kim K.Y."/>
            <person name="Sa T.M."/>
            <person name="Um Y."/>
            <person name="Madhaiyan M."/>
        </authorList>
    </citation>
    <scope>NUCLEOTIDE SEQUENCE [LARGE SCALE GENOMIC DNA]</scope>
    <source>
        <strain evidence="4 5">ATSB10</strain>
    </source>
</reference>
<dbReference type="KEGG" id="dtx:ATSB10_17610"/>
<dbReference type="InterPro" id="IPR016181">
    <property type="entry name" value="Acyl_CoA_acyltransferase"/>
</dbReference>
<keyword evidence="2" id="KW-0012">Acyltransferase</keyword>
<dbReference type="OrthoDB" id="119501at2"/>
<dbReference type="GO" id="GO:0016747">
    <property type="term" value="F:acyltransferase activity, transferring groups other than amino-acyl groups"/>
    <property type="evidence" value="ECO:0007669"/>
    <property type="project" value="InterPro"/>
</dbReference>
<evidence type="ECO:0000256" key="1">
    <source>
        <dbReference type="ARBA" id="ARBA00022679"/>
    </source>
</evidence>
<dbReference type="EMBL" id="CP014841">
    <property type="protein sequence ID" value="AND69215.1"/>
    <property type="molecule type" value="Genomic_DNA"/>
</dbReference>